<feature type="region of interest" description="Disordered" evidence="8">
    <location>
        <begin position="160"/>
        <end position="197"/>
    </location>
</feature>
<keyword evidence="4" id="KW-0805">Transcription regulation</keyword>
<protein>
    <recommendedName>
        <fullName evidence="3">Mediator of RNA polymerase II transcription subunit 29</fullName>
    </recommendedName>
    <alternativeName>
        <fullName evidence="7">Mediator complex subunit 29</fullName>
    </alternativeName>
</protein>
<evidence type="ECO:0000256" key="1">
    <source>
        <dbReference type="ARBA" id="ARBA00004123"/>
    </source>
</evidence>
<feature type="compositionally biased region" description="Low complexity" evidence="8">
    <location>
        <begin position="182"/>
        <end position="197"/>
    </location>
</feature>
<comment type="similarity">
    <text evidence="2">Belongs to the Mediator complex subunit 29 family.</text>
</comment>
<comment type="subcellular location">
    <subcellularLocation>
        <location evidence="1">Nucleus</location>
    </subcellularLocation>
</comment>
<dbReference type="GO" id="GO:0006357">
    <property type="term" value="P:regulation of transcription by RNA polymerase II"/>
    <property type="evidence" value="ECO:0007669"/>
    <property type="project" value="TreeGrafter"/>
</dbReference>
<dbReference type="AlphaFoldDB" id="A0AAN9BFW1"/>
<dbReference type="GO" id="GO:0003712">
    <property type="term" value="F:transcription coregulator activity"/>
    <property type="evidence" value="ECO:0007669"/>
    <property type="project" value="TreeGrafter"/>
</dbReference>
<evidence type="ECO:0000256" key="2">
    <source>
        <dbReference type="ARBA" id="ARBA00009851"/>
    </source>
</evidence>
<dbReference type="GO" id="GO:0016592">
    <property type="term" value="C:mediator complex"/>
    <property type="evidence" value="ECO:0007669"/>
    <property type="project" value="InterPro"/>
</dbReference>
<dbReference type="PANTHER" id="PTHR28314">
    <property type="entry name" value="MEDIATOR OF RNA POLYMERASE II TRANSCRIPTION SUBUNIT 29"/>
    <property type="match status" value="1"/>
</dbReference>
<evidence type="ECO:0000256" key="8">
    <source>
        <dbReference type="SAM" id="MobiDB-lite"/>
    </source>
</evidence>
<dbReference type="PANTHER" id="PTHR28314:SF1">
    <property type="entry name" value="MEDIATOR OF RNA POLYMERASE II TRANSCRIPTION SUBUNIT 29"/>
    <property type="match status" value="1"/>
</dbReference>
<evidence type="ECO:0000256" key="5">
    <source>
        <dbReference type="ARBA" id="ARBA00023163"/>
    </source>
</evidence>
<keyword evidence="6" id="KW-0539">Nucleus</keyword>
<dbReference type="EMBL" id="JBAMIC010000008">
    <property type="protein sequence ID" value="KAK7104712.1"/>
    <property type="molecule type" value="Genomic_DNA"/>
</dbReference>
<name>A0AAN9BFW1_9CAEN</name>
<evidence type="ECO:0000313" key="9">
    <source>
        <dbReference type="EMBL" id="KAK7104712.1"/>
    </source>
</evidence>
<keyword evidence="10" id="KW-1185">Reference proteome</keyword>
<keyword evidence="5" id="KW-0804">Transcription</keyword>
<comment type="caution">
    <text evidence="9">The sequence shown here is derived from an EMBL/GenBank/DDBJ whole genome shotgun (WGS) entry which is preliminary data.</text>
</comment>
<evidence type="ECO:0000313" key="10">
    <source>
        <dbReference type="Proteomes" id="UP001374579"/>
    </source>
</evidence>
<evidence type="ECO:0000256" key="3">
    <source>
        <dbReference type="ARBA" id="ARBA00019684"/>
    </source>
</evidence>
<dbReference type="InterPro" id="IPR021018">
    <property type="entry name" value="Mediator_Med29_met"/>
</dbReference>
<feature type="compositionally biased region" description="Basic and acidic residues" evidence="8">
    <location>
        <begin position="160"/>
        <end position="169"/>
    </location>
</feature>
<proteinExistence type="inferred from homology"/>
<dbReference type="Pfam" id="PF11568">
    <property type="entry name" value="Med29"/>
    <property type="match status" value="1"/>
</dbReference>
<gene>
    <name evidence="9" type="ORF">V1264_019384</name>
</gene>
<sequence>MASAMQQQMPNPQQQASGGQQQPQQAQQGDLDPVSRFKILLPRLKESLVSLFRDAGQVFKINAARHDSGSMPDSQQRERCEKFEKRLEDFCGICDQIEVSLRLALELHHQAVDSMKNTPLTVMISKPDPNVPQQEGQSYAQYLTTMRQQINYAKEIHDLLHESATKLMEKSQPQPPPPPPQQQLQQQHTPTQQPQQD</sequence>
<reference evidence="9 10" key="1">
    <citation type="submission" date="2024-02" db="EMBL/GenBank/DDBJ databases">
        <title>Chromosome-scale genome assembly of the rough periwinkle Littorina saxatilis.</title>
        <authorList>
            <person name="De Jode A."/>
            <person name="Faria R."/>
            <person name="Formenti G."/>
            <person name="Sims Y."/>
            <person name="Smith T.P."/>
            <person name="Tracey A."/>
            <person name="Wood J.M.D."/>
            <person name="Zagrodzka Z.B."/>
            <person name="Johannesson K."/>
            <person name="Butlin R.K."/>
            <person name="Leder E.H."/>
        </authorList>
    </citation>
    <scope>NUCLEOTIDE SEQUENCE [LARGE SCALE GENOMIC DNA]</scope>
    <source>
        <strain evidence="9">Snail1</strain>
        <tissue evidence="9">Muscle</tissue>
    </source>
</reference>
<feature type="region of interest" description="Disordered" evidence="8">
    <location>
        <begin position="1"/>
        <end position="31"/>
    </location>
</feature>
<dbReference type="Proteomes" id="UP001374579">
    <property type="component" value="Unassembled WGS sequence"/>
</dbReference>
<accession>A0AAN9BFW1</accession>
<evidence type="ECO:0000256" key="4">
    <source>
        <dbReference type="ARBA" id="ARBA00023015"/>
    </source>
</evidence>
<evidence type="ECO:0000256" key="7">
    <source>
        <dbReference type="ARBA" id="ARBA00031963"/>
    </source>
</evidence>
<organism evidence="9 10">
    <name type="scientific">Littorina saxatilis</name>
    <dbReference type="NCBI Taxonomy" id="31220"/>
    <lineage>
        <taxon>Eukaryota</taxon>
        <taxon>Metazoa</taxon>
        <taxon>Spiralia</taxon>
        <taxon>Lophotrochozoa</taxon>
        <taxon>Mollusca</taxon>
        <taxon>Gastropoda</taxon>
        <taxon>Caenogastropoda</taxon>
        <taxon>Littorinimorpha</taxon>
        <taxon>Littorinoidea</taxon>
        <taxon>Littorinidae</taxon>
        <taxon>Littorina</taxon>
    </lineage>
</organism>
<feature type="compositionally biased region" description="Low complexity" evidence="8">
    <location>
        <begin position="1"/>
        <end position="29"/>
    </location>
</feature>
<evidence type="ECO:0000256" key="6">
    <source>
        <dbReference type="ARBA" id="ARBA00023242"/>
    </source>
</evidence>